<dbReference type="AlphaFoldDB" id="A0A836CL19"/>
<reference evidence="7" key="1">
    <citation type="submission" date="2021-02" db="EMBL/GenBank/DDBJ databases">
        <title>First Annotated Genome of the Yellow-green Alga Tribonema minus.</title>
        <authorList>
            <person name="Mahan K.M."/>
        </authorList>
    </citation>
    <scope>NUCLEOTIDE SEQUENCE</scope>
    <source>
        <strain evidence="7">UTEX B ZZ1240</strain>
    </source>
</reference>
<evidence type="ECO:0000313" key="8">
    <source>
        <dbReference type="Proteomes" id="UP000664859"/>
    </source>
</evidence>
<dbReference type="GO" id="GO:0015631">
    <property type="term" value="F:tubulin binding"/>
    <property type="evidence" value="ECO:0007669"/>
    <property type="project" value="TreeGrafter"/>
</dbReference>
<dbReference type="GO" id="GO:0005524">
    <property type="term" value="F:ATP binding"/>
    <property type="evidence" value="ECO:0007669"/>
    <property type="project" value="UniProtKB-KW"/>
</dbReference>
<feature type="region of interest" description="Disordered" evidence="6">
    <location>
        <begin position="719"/>
        <end position="760"/>
    </location>
</feature>
<organism evidence="7 8">
    <name type="scientific">Tribonema minus</name>
    <dbReference type="NCBI Taxonomy" id="303371"/>
    <lineage>
        <taxon>Eukaryota</taxon>
        <taxon>Sar</taxon>
        <taxon>Stramenopiles</taxon>
        <taxon>Ochrophyta</taxon>
        <taxon>PX clade</taxon>
        <taxon>Xanthophyceae</taxon>
        <taxon>Tribonematales</taxon>
        <taxon>Tribonemataceae</taxon>
        <taxon>Tribonema</taxon>
    </lineage>
</organism>
<feature type="compositionally biased region" description="Polar residues" evidence="6">
    <location>
        <begin position="71"/>
        <end position="87"/>
    </location>
</feature>
<keyword evidence="2 7" id="KW-0436">Ligase</keyword>
<evidence type="ECO:0000313" key="7">
    <source>
        <dbReference type="EMBL" id="KAG5189339.1"/>
    </source>
</evidence>
<accession>A0A836CL19</accession>
<dbReference type="Proteomes" id="UP000664859">
    <property type="component" value="Unassembled WGS sequence"/>
</dbReference>
<evidence type="ECO:0000256" key="1">
    <source>
        <dbReference type="ARBA" id="ARBA00006820"/>
    </source>
</evidence>
<dbReference type="GO" id="GO:0036064">
    <property type="term" value="C:ciliary basal body"/>
    <property type="evidence" value="ECO:0007669"/>
    <property type="project" value="TreeGrafter"/>
</dbReference>
<feature type="region of interest" description="Disordered" evidence="6">
    <location>
        <begin position="62"/>
        <end position="87"/>
    </location>
</feature>
<feature type="region of interest" description="Disordered" evidence="6">
    <location>
        <begin position="19"/>
        <end position="50"/>
    </location>
</feature>
<feature type="compositionally biased region" description="Polar residues" evidence="6">
    <location>
        <begin position="724"/>
        <end position="734"/>
    </location>
</feature>
<dbReference type="InterPro" id="IPR004344">
    <property type="entry name" value="TTL/TTLL_fam"/>
</dbReference>
<dbReference type="PROSITE" id="PS51221">
    <property type="entry name" value="TTL"/>
    <property type="match status" value="1"/>
</dbReference>
<dbReference type="PANTHER" id="PTHR12241">
    <property type="entry name" value="TUBULIN POLYGLUTAMYLASE"/>
    <property type="match status" value="1"/>
</dbReference>
<comment type="similarity">
    <text evidence="1">Belongs to the tubulin--tyrosine ligase family.</text>
</comment>
<gene>
    <name evidence="7" type="ORF">JKP88DRAFT_267315</name>
</gene>
<dbReference type="OrthoDB" id="202825at2759"/>
<feature type="compositionally biased region" description="Basic and acidic residues" evidence="6">
    <location>
        <begin position="735"/>
        <end position="755"/>
    </location>
</feature>
<comment type="caution">
    <text evidence="7">The sequence shown here is derived from an EMBL/GenBank/DDBJ whole genome shotgun (WGS) entry which is preliminary data.</text>
</comment>
<feature type="compositionally biased region" description="Gly residues" evidence="6">
    <location>
        <begin position="408"/>
        <end position="422"/>
    </location>
</feature>
<evidence type="ECO:0000256" key="5">
    <source>
        <dbReference type="ARBA" id="ARBA00030445"/>
    </source>
</evidence>
<dbReference type="GO" id="GO:0070740">
    <property type="term" value="F:tubulin-glutamic acid ligase activity"/>
    <property type="evidence" value="ECO:0007669"/>
    <property type="project" value="TreeGrafter"/>
</dbReference>
<keyword evidence="3" id="KW-0547">Nucleotide-binding</keyword>
<dbReference type="SUPFAM" id="SSF56059">
    <property type="entry name" value="Glutathione synthetase ATP-binding domain-like"/>
    <property type="match status" value="1"/>
</dbReference>
<dbReference type="EMBL" id="JAFCMP010000052">
    <property type="protein sequence ID" value="KAG5189339.1"/>
    <property type="molecule type" value="Genomic_DNA"/>
</dbReference>
<feature type="region of interest" description="Disordered" evidence="6">
    <location>
        <begin position="354"/>
        <end position="383"/>
    </location>
</feature>
<evidence type="ECO:0000256" key="4">
    <source>
        <dbReference type="ARBA" id="ARBA00022840"/>
    </source>
</evidence>
<keyword evidence="4" id="KW-0067">ATP-binding</keyword>
<feature type="compositionally biased region" description="Low complexity" evidence="6">
    <location>
        <begin position="363"/>
        <end position="377"/>
    </location>
</feature>
<dbReference type="GO" id="GO:0000226">
    <property type="term" value="P:microtubule cytoskeleton organization"/>
    <property type="evidence" value="ECO:0007669"/>
    <property type="project" value="TreeGrafter"/>
</dbReference>
<dbReference type="PANTHER" id="PTHR12241:SF39">
    <property type="entry name" value="TUBULIN POLYGLUTAMYLASE TTLL9-RELATED"/>
    <property type="match status" value="1"/>
</dbReference>
<proteinExistence type="inferred from homology"/>
<keyword evidence="8" id="KW-1185">Reference proteome</keyword>
<feature type="region of interest" description="Disordered" evidence="6">
    <location>
        <begin position="407"/>
        <end position="441"/>
    </location>
</feature>
<dbReference type="Gene3D" id="3.30.470.20">
    <property type="entry name" value="ATP-grasp fold, B domain"/>
    <property type="match status" value="1"/>
</dbReference>
<sequence>MVQRRRRSTPAVCIWTWQTSKNAADLRAPHRPGQPQQPRDRTQRSQSMPDAFQQARLLCSSQAGPEEPSGCANSSKTKMSLPSGSMQQLGSFRHLPVAQHHQEQEPPCSAAGAVEVANSRQQRQIAAFAAASTAAAPESHVDVELASGCPLGADCGHCRDPPSHSCSGCDVVLRGPWMSKLSKADRDARTAEWARRRASGQVTFRTEHCGLVRRVMLDRGWTEAEGATWRQWDCYWGTLRGGVELLRFARTLAPWQRVNHFRNSKELCRKDLLLKNMKKWRAQLTAAGRCPEAQCYDFIPATYALPQEYPLFAEHFRASGGPWIMKPAGSSEGRGIFLLGRLSDARAWRDAHLRRHRRRRASDASAHSRGSSSADAGRSGGSTGDAAACLDVERMCPPLEPPPLLLGPCGGGLGAPEGGGTEGQPNDSAANADAGGEDAANRREGWKGRSFVAQQYLTNPLLIGGRKFDLRLYALVASFKPLTAYVYRHGFARLAQTRFSRDPGALDDATMHLTNVAVQRSGAAYDGRRGGKLALDKFKANILMKYGYQATDKLFYDIQMVMLRALVAVARLVISDAAAFELYGYDIMIDDTLKPWLIEASAHADVVRNECRACVGVRVYQAQHVLRAVRLRHHDRRRAQAVAEPGKTCFKLYGYDDIMMDDALSPWLIEASPLCALMNVVSVTNAVNASPSLACSTAEDSRLKYQMCGWSSYLGAVRRDRGSESQPQQQPNSTHDSDRHDGHDSESESESERRCHGAAPRGKWFSFPGARAHGCSAAAGGVGGSGCGPTGLPLRPSADRYSDAYVWRPETPERPPASRCAGHKPVTIDYPADCTWRPASQPSLLPAQGRASQGTGAAAAAAAAAGAARCCRGGCCGG</sequence>
<evidence type="ECO:0000256" key="6">
    <source>
        <dbReference type="SAM" id="MobiDB-lite"/>
    </source>
</evidence>
<feature type="compositionally biased region" description="Low complexity" evidence="6">
    <location>
        <begin position="423"/>
        <end position="438"/>
    </location>
</feature>
<name>A0A836CL19_9STRA</name>
<evidence type="ECO:0000256" key="3">
    <source>
        <dbReference type="ARBA" id="ARBA00022741"/>
    </source>
</evidence>
<protein>
    <recommendedName>
        <fullName evidence="5">Tubulin--tyrosine ligase-like protein 9</fullName>
    </recommendedName>
</protein>
<evidence type="ECO:0000256" key="2">
    <source>
        <dbReference type="ARBA" id="ARBA00022598"/>
    </source>
</evidence>
<dbReference type="Pfam" id="PF03133">
    <property type="entry name" value="TTL"/>
    <property type="match status" value="3"/>
</dbReference>